<protein>
    <recommendedName>
        <fullName evidence="3">SH3 domain-containing protein</fullName>
    </recommendedName>
</protein>
<evidence type="ECO:0000313" key="2">
    <source>
        <dbReference type="Proteomes" id="UP000305906"/>
    </source>
</evidence>
<dbReference type="AlphaFoldDB" id="A0A5R9FYA8"/>
<sequence length="107" mass="11268">MAIAAPASAAPVTPTDGAMVTAYETVNERQYPSTTSEIFGTFHAGESALGLCWAYGDTVTDNGVTNNKWVALGMHRERFPPHALVPSYFVSAVYLVGGETGGVPNEC</sequence>
<keyword evidence="2" id="KW-1185">Reference proteome</keyword>
<proteinExistence type="predicted"/>
<evidence type="ECO:0008006" key="3">
    <source>
        <dbReference type="Google" id="ProtNLM"/>
    </source>
</evidence>
<dbReference type="Proteomes" id="UP000305906">
    <property type="component" value="Unassembled WGS sequence"/>
</dbReference>
<reference evidence="1 2" key="1">
    <citation type="submission" date="2019-05" db="EMBL/GenBank/DDBJ databases">
        <title>Streptomyces sp. NEAU-C151, a novel actinomycete isolated from soil.</title>
        <authorList>
            <person name="Han L."/>
            <person name="Jiang H."/>
        </authorList>
    </citation>
    <scope>NUCLEOTIDE SEQUENCE [LARGE SCALE GENOMIC DNA]</scope>
    <source>
        <strain evidence="1 2">NEAU-C151</strain>
    </source>
</reference>
<organism evidence="1 2">
    <name type="scientific">Streptomyces montanus</name>
    <dbReference type="NCBI Taxonomy" id="2580423"/>
    <lineage>
        <taxon>Bacteria</taxon>
        <taxon>Bacillati</taxon>
        <taxon>Actinomycetota</taxon>
        <taxon>Actinomycetes</taxon>
        <taxon>Kitasatosporales</taxon>
        <taxon>Streptomycetaceae</taxon>
        <taxon>Streptomyces</taxon>
    </lineage>
</organism>
<evidence type="ECO:0000313" key="1">
    <source>
        <dbReference type="EMBL" id="TLS44375.1"/>
    </source>
</evidence>
<comment type="caution">
    <text evidence="1">The sequence shown here is derived from an EMBL/GenBank/DDBJ whole genome shotgun (WGS) entry which is preliminary data.</text>
</comment>
<accession>A0A5R9FYA8</accession>
<gene>
    <name evidence="1" type="ORF">FE633_20330</name>
</gene>
<dbReference type="EMBL" id="VBZC01000021">
    <property type="protein sequence ID" value="TLS44375.1"/>
    <property type="molecule type" value="Genomic_DNA"/>
</dbReference>
<dbReference type="RefSeq" id="WP_138046591.1">
    <property type="nucleotide sequence ID" value="NZ_VBZC01000021.1"/>
</dbReference>
<name>A0A5R9FYA8_9ACTN</name>